<dbReference type="Proteomes" id="UP001144673">
    <property type="component" value="Chromosome 3"/>
</dbReference>
<reference evidence="1" key="1">
    <citation type="journal article" date="2023" name="Access Microbiol">
        <title>De-novo genome assembly for Akanthomyces muscarius, a biocontrol agent of insect agricultural pests.</title>
        <authorList>
            <person name="Erdos Z."/>
            <person name="Studholme D.J."/>
            <person name="Raymond B."/>
            <person name="Sharma M."/>
        </authorList>
    </citation>
    <scope>NUCLEOTIDE SEQUENCE</scope>
    <source>
        <strain evidence="1">Ve6</strain>
    </source>
</reference>
<dbReference type="GeneID" id="80889420"/>
<dbReference type="EMBL" id="JAJHUN010000010">
    <property type="protein sequence ID" value="KAJ4147755.1"/>
    <property type="molecule type" value="Genomic_DNA"/>
</dbReference>
<accession>A0A9W8Q7Z7</accession>
<protein>
    <submittedName>
        <fullName evidence="1">Uncharacterized protein</fullName>
    </submittedName>
</protein>
<name>A0A9W8Q7Z7_AKAMU</name>
<dbReference type="RefSeq" id="XP_056050696.1">
    <property type="nucleotide sequence ID" value="XM_056193685.1"/>
</dbReference>
<organism evidence="1 2">
    <name type="scientific">Akanthomyces muscarius</name>
    <name type="common">Entomopathogenic fungus</name>
    <name type="synonym">Lecanicillium muscarium</name>
    <dbReference type="NCBI Taxonomy" id="2231603"/>
    <lineage>
        <taxon>Eukaryota</taxon>
        <taxon>Fungi</taxon>
        <taxon>Dikarya</taxon>
        <taxon>Ascomycota</taxon>
        <taxon>Pezizomycotina</taxon>
        <taxon>Sordariomycetes</taxon>
        <taxon>Hypocreomycetidae</taxon>
        <taxon>Hypocreales</taxon>
        <taxon>Cordycipitaceae</taxon>
        <taxon>Akanthomyces</taxon>
    </lineage>
</organism>
<evidence type="ECO:0000313" key="1">
    <source>
        <dbReference type="EMBL" id="KAJ4147755.1"/>
    </source>
</evidence>
<dbReference type="KEGG" id="amus:LMH87_002261"/>
<dbReference type="AlphaFoldDB" id="A0A9W8Q7Z7"/>
<sequence>MNSWPVGALRGIATIAVHNTGSALTPHVGGNDVPTRVDLLGFKHLPCSWPSCKRHAAIAAATQALRCATFGILSSDLIRAERCRNKPIGQPPGSICRNCTRIIPRS</sequence>
<comment type="caution">
    <text evidence="1">The sequence shown here is derived from an EMBL/GenBank/DDBJ whole genome shotgun (WGS) entry which is preliminary data.</text>
</comment>
<proteinExistence type="predicted"/>
<evidence type="ECO:0000313" key="2">
    <source>
        <dbReference type="Proteomes" id="UP001144673"/>
    </source>
</evidence>
<keyword evidence="2" id="KW-1185">Reference proteome</keyword>
<gene>
    <name evidence="1" type="ORF">LMH87_002261</name>
</gene>